<proteinExistence type="predicted"/>
<evidence type="ECO:0000313" key="1">
    <source>
        <dbReference type="EMBL" id="CAJ1001223.1"/>
    </source>
</evidence>
<dbReference type="KEGG" id="bayd:BSPP4475_02680"/>
<dbReference type="Proteomes" id="UP001189619">
    <property type="component" value="Chromosome"/>
</dbReference>
<gene>
    <name evidence="1" type="ORF">BSPP4475_02680</name>
</gene>
<name>A0AA48M804_9BACL</name>
<accession>A0AA48M804</accession>
<protein>
    <submittedName>
        <fullName evidence="1">Uncharacterized protein</fullName>
    </submittedName>
</protein>
<dbReference type="AlphaFoldDB" id="A0AA48M804"/>
<keyword evidence="2" id="KW-1185">Reference proteome</keyword>
<dbReference type="EMBL" id="OY569118">
    <property type="protein sequence ID" value="CAJ1001223.1"/>
    <property type="molecule type" value="Genomic_DNA"/>
</dbReference>
<sequence length="137" mass="16070">MFLLLTSCDDVEEMLRSESVDSQTLKKIDEKLFEIYGYSMVIDSILDNDSLHNAAFTFRQIFSLLSEMENKQQGMHLSQNFAQISELLQEWQDAIYATYYDKSDIEGGKAKLEDLDFRKIDTIKKKIEDFYQGIRKK</sequence>
<evidence type="ECO:0000313" key="2">
    <source>
        <dbReference type="Proteomes" id="UP001189619"/>
    </source>
</evidence>
<reference evidence="1" key="1">
    <citation type="submission" date="2023-07" db="EMBL/GenBank/DDBJ databases">
        <authorList>
            <person name="Ivanov I."/>
            <person name="Teneva D."/>
            <person name="Stoikov I."/>
        </authorList>
    </citation>
    <scope>NUCLEOTIDE SEQUENCE</scope>
    <source>
        <strain evidence="1">4475</strain>
    </source>
</reference>
<organism evidence="1 2">
    <name type="scientific">Brevibacillus aydinogluensis</name>
    <dbReference type="NCBI Taxonomy" id="927786"/>
    <lineage>
        <taxon>Bacteria</taxon>
        <taxon>Bacillati</taxon>
        <taxon>Bacillota</taxon>
        <taxon>Bacilli</taxon>
        <taxon>Bacillales</taxon>
        <taxon>Paenibacillaceae</taxon>
        <taxon>Brevibacillus</taxon>
    </lineage>
</organism>